<dbReference type="AlphaFoldDB" id="A0A0M7GWG0"/>
<dbReference type="InterPro" id="IPR006944">
    <property type="entry name" value="Phage/GTA_portal"/>
</dbReference>
<dbReference type="InterPro" id="IPR030935">
    <property type="entry name" value="PBSX_Proteobac"/>
</dbReference>
<dbReference type="InterPro" id="IPR006430">
    <property type="entry name" value="Phage_portal_PBSX"/>
</dbReference>
<dbReference type="NCBIfam" id="TIGR01540">
    <property type="entry name" value="portal_PBSX"/>
    <property type="match status" value="1"/>
</dbReference>
<comment type="similarity">
    <text evidence="1">Belongs to the phage portal family. PBSX subfamily.</text>
</comment>
<accession>A0A0M7GWG0</accession>
<dbReference type="Pfam" id="PF04860">
    <property type="entry name" value="Phage_portal"/>
    <property type="match status" value="1"/>
</dbReference>
<dbReference type="EMBL" id="UGJB01000004">
    <property type="protein sequence ID" value="STQ13065.1"/>
    <property type="molecule type" value="Genomic_DNA"/>
</dbReference>
<proteinExistence type="inferred from homology"/>
<dbReference type="RefSeq" id="WP_044158753.1">
    <property type="nucleotide sequence ID" value="NZ_CP077211.1"/>
</dbReference>
<name>A0A0M7GWG0_ENTCL</name>
<organism evidence="2 3">
    <name type="scientific">Enterobacter cloacae</name>
    <dbReference type="NCBI Taxonomy" id="550"/>
    <lineage>
        <taxon>Bacteria</taxon>
        <taxon>Pseudomonadati</taxon>
        <taxon>Pseudomonadota</taxon>
        <taxon>Gammaproteobacteria</taxon>
        <taxon>Enterobacterales</taxon>
        <taxon>Enterobacteriaceae</taxon>
        <taxon>Enterobacter</taxon>
        <taxon>Enterobacter cloacae complex</taxon>
    </lineage>
</organism>
<evidence type="ECO:0000313" key="2">
    <source>
        <dbReference type="EMBL" id="STQ13065.1"/>
    </source>
</evidence>
<gene>
    <name evidence="2" type="ORF">NCTC10005_05870</name>
</gene>
<protein>
    <submittedName>
        <fullName evidence="2">Phage portal protein</fullName>
    </submittedName>
</protein>
<sequence length="350" mass="39109">MTKKKRFVKREQRGDKSKKMSIISFGKPEPVLTTGTDYREIWYDNAADHYTQPIDRLALAQLINLNGQHGGIIHARKNMVTADYQGGGLTFDELEAAVFDYLTFGDIAVAKIRNGWGDVIGLQPLPGLYLRRRKERENAETVPGDYVVLQEGEPLAFPPDDIIFIKMYDPQQHIYGLPDYIGGVHSALLNSEAVIFRRRYYHNGAHTGGILYTRDPSMTDEMEEEIEQQLRDSKGIGNFSTILVNIPGGDGDAIKFIEMGDISAKDEFASVKNISAQDILNAHRFPAGLAGIVPQNTAGLGDPEKIERTYKKNEVLPIQRRLAMAINSDPEIPRHLHLNFTEETTVKGAA</sequence>
<dbReference type="PIRSF" id="PIRSF018494">
    <property type="entry name" value="PBSX_VPQ"/>
    <property type="match status" value="1"/>
</dbReference>
<evidence type="ECO:0000256" key="1">
    <source>
        <dbReference type="ARBA" id="ARBA00006799"/>
    </source>
</evidence>
<dbReference type="Proteomes" id="UP000255106">
    <property type="component" value="Unassembled WGS sequence"/>
</dbReference>
<reference evidence="2 3" key="1">
    <citation type="submission" date="2018-06" db="EMBL/GenBank/DDBJ databases">
        <authorList>
            <consortium name="Pathogen Informatics"/>
            <person name="Doyle S."/>
        </authorList>
    </citation>
    <scope>NUCLEOTIDE SEQUENCE [LARGE SCALE GENOMIC DNA]</scope>
    <source>
        <strain evidence="2 3">NCTC10005</strain>
    </source>
</reference>
<evidence type="ECO:0000313" key="3">
    <source>
        <dbReference type="Proteomes" id="UP000255106"/>
    </source>
</evidence>